<dbReference type="Proteomes" id="UP001144313">
    <property type="component" value="Unassembled WGS sequence"/>
</dbReference>
<dbReference type="SUPFAM" id="SSF55424">
    <property type="entry name" value="FAD/NAD-linked reductases, dimerisation (C-terminal) domain"/>
    <property type="match status" value="1"/>
</dbReference>
<feature type="domain" description="FAD/NAD(P)-binding" evidence="5">
    <location>
        <begin position="3"/>
        <end position="292"/>
    </location>
</feature>
<dbReference type="InterPro" id="IPR036188">
    <property type="entry name" value="FAD/NAD-bd_sf"/>
</dbReference>
<protein>
    <submittedName>
        <fullName evidence="7">Pyridine nucleotide-disulfide oxidoreductase</fullName>
    </submittedName>
</protein>
<keyword evidence="3" id="KW-0274">FAD</keyword>
<organism evidence="7 8">
    <name type="scientific">Glycomyces algeriensis</name>
    <dbReference type="NCBI Taxonomy" id="256037"/>
    <lineage>
        <taxon>Bacteria</taxon>
        <taxon>Bacillati</taxon>
        <taxon>Actinomycetota</taxon>
        <taxon>Actinomycetes</taxon>
        <taxon>Glycomycetales</taxon>
        <taxon>Glycomycetaceae</taxon>
        <taxon>Glycomyces</taxon>
    </lineage>
</organism>
<dbReference type="GO" id="GO:0016651">
    <property type="term" value="F:oxidoreductase activity, acting on NAD(P)H"/>
    <property type="evidence" value="ECO:0007669"/>
    <property type="project" value="TreeGrafter"/>
</dbReference>
<dbReference type="InterPro" id="IPR016156">
    <property type="entry name" value="FAD/NAD-linked_Rdtase_dimer_sf"/>
</dbReference>
<dbReference type="PANTHER" id="PTHR43557">
    <property type="entry name" value="APOPTOSIS-INDUCING FACTOR 1"/>
    <property type="match status" value="1"/>
</dbReference>
<feature type="domain" description="Reductase C-terminal" evidence="6">
    <location>
        <begin position="313"/>
        <end position="386"/>
    </location>
</feature>
<dbReference type="PRINTS" id="PR00368">
    <property type="entry name" value="FADPNR"/>
</dbReference>
<keyword evidence="8" id="KW-1185">Reference proteome</keyword>
<proteinExistence type="predicted"/>
<dbReference type="Pfam" id="PF14759">
    <property type="entry name" value="Reductase_C"/>
    <property type="match status" value="1"/>
</dbReference>
<dbReference type="PANTHER" id="PTHR43557:SF2">
    <property type="entry name" value="RIESKE DOMAIN-CONTAINING PROTEIN-RELATED"/>
    <property type="match status" value="1"/>
</dbReference>
<name>A0A9W6G9X6_9ACTN</name>
<keyword evidence="4" id="KW-0560">Oxidoreductase</keyword>
<dbReference type="SUPFAM" id="SSF51905">
    <property type="entry name" value="FAD/NAD(P)-binding domain"/>
    <property type="match status" value="2"/>
</dbReference>
<comment type="caution">
    <text evidence="7">The sequence shown here is derived from an EMBL/GenBank/DDBJ whole genome shotgun (WGS) entry which is preliminary data.</text>
</comment>
<dbReference type="RefSeq" id="WP_270113391.1">
    <property type="nucleotide sequence ID" value="NZ_BAAAOL010000017.1"/>
</dbReference>
<evidence type="ECO:0000256" key="3">
    <source>
        <dbReference type="ARBA" id="ARBA00022827"/>
    </source>
</evidence>
<dbReference type="AlphaFoldDB" id="A0A9W6G9X6"/>
<dbReference type="Gene3D" id="3.50.50.60">
    <property type="entry name" value="FAD/NAD(P)-binding domain"/>
    <property type="match status" value="2"/>
</dbReference>
<comment type="cofactor">
    <cofactor evidence="1">
        <name>FAD</name>
        <dbReference type="ChEBI" id="CHEBI:57692"/>
    </cofactor>
</comment>
<evidence type="ECO:0000256" key="2">
    <source>
        <dbReference type="ARBA" id="ARBA00022630"/>
    </source>
</evidence>
<evidence type="ECO:0000256" key="4">
    <source>
        <dbReference type="ARBA" id="ARBA00023002"/>
    </source>
</evidence>
<reference evidence="7" key="1">
    <citation type="submission" date="2022-12" db="EMBL/GenBank/DDBJ databases">
        <title>Reference genome sequencing for broad-spectrum identification of bacterial and archaeal isolates by mass spectrometry.</title>
        <authorList>
            <person name="Sekiguchi Y."/>
            <person name="Tourlousse D.M."/>
        </authorList>
    </citation>
    <scope>NUCLEOTIDE SEQUENCE</scope>
    <source>
        <strain evidence="7">LLR39Z86</strain>
    </source>
</reference>
<gene>
    <name evidence="7" type="ORF">GALLR39Z86_29100</name>
</gene>
<dbReference type="Pfam" id="PF07992">
    <property type="entry name" value="Pyr_redox_2"/>
    <property type="match status" value="1"/>
</dbReference>
<accession>A0A9W6G9X6</accession>
<sequence length="390" mass="41864">MNRVVIVGASAGGLATAVALRIEGYAGAITLVGDEADAPYDRPPLSKEFLSEAWEPGRLTLLGADDLETLDLELRLGTPATALSTADREVMLGDGSTVAYDALVVATGARPRVLPDRRDGVHVLRTMADALPLRERLAPGRRLVIVGAGFVGTEVAAIARARGVEVTMLESATAPLAHEIGEAAGLFLAELHRRHGVEVRTDAAVTEVTADGVRLADGTAVESDDVLLAIGSEPNTEWLTAEDLKVHNGLVCDEFCAAAPDVYGVGDVARWYNPLFGTEMRVEHRRHASEQAVAVARNLLEPDDRAPFASVPYFWSDQYDVRVQAYGHLREHDDAVIVYGDVPARRLLVAYRSGDRLTGVLAVGQTPRALRSWRALIAARCTWRAALAIA</sequence>
<dbReference type="PRINTS" id="PR00411">
    <property type="entry name" value="PNDRDTASEI"/>
</dbReference>
<evidence type="ECO:0000313" key="8">
    <source>
        <dbReference type="Proteomes" id="UP001144313"/>
    </source>
</evidence>
<evidence type="ECO:0000259" key="6">
    <source>
        <dbReference type="Pfam" id="PF14759"/>
    </source>
</evidence>
<dbReference type="EMBL" id="BSDT01000001">
    <property type="protein sequence ID" value="GLI43060.1"/>
    <property type="molecule type" value="Genomic_DNA"/>
</dbReference>
<keyword evidence="2" id="KW-0285">Flavoprotein</keyword>
<evidence type="ECO:0000256" key="1">
    <source>
        <dbReference type="ARBA" id="ARBA00001974"/>
    </source>
</evidence>
<evidence type="ECO:0000313" key="7">
    <source>
        <dbReference type="EMBL" id="GLI43060.1"/>
    </source>
</evidence>
<dbReference type="Gene3D" id="3.30.390.30">
    <property type="match status" value="1"/>
</dbReference>
<dbReference type="GO" id="GO:0005737">
    <property type="term" value="C:cytoplasm"/>
    <property type="evidence" value="ECO:0007669"/>
    <property type="project" value="TreeGrafter"/>
</dbReference>
<dbReference type="InterPro" id="IPR050446">
    <property type="entry name" value="FAD-oxidoreductase/Apoptosis"/>
</dbReference>
<evidence type="ECO:0000259" key="5">
    <source>
        <dbReference type="Pfam" id="PF07992"/>
    </source>
</evidence>
<dbReference type="InterPro" id="IPR028202">
    <property type="entry name" value="Reductase_C"/>
</dbReference>
<dbReference type="InterPro" id="IPR023753">
    <property type="entry name" value="FAD/NAD-binding_dom"/>
</dbReference>